<evidence type="ECO:0000259" key="2">
    <source>
        <dbReference type="Pfam" id="PF12164"/>
    </source>
</evidence>
<dbReference type="AlphaFoldDB" id="A0A916QCZ4"/>
<feature type="transmembrane region" description="Helical" evidence="1">
    <location>
        <begin position="101"/>
        <end position="123"/>
    </location>
</feature>
<sequence>MTSRHTSTLYLRLRKHLSLRPGEPVTLGDAAQMLAEPQLEAELRRLVLAEAPAGEQYILIDMLMIVAAVQERYPDLQIEYYGEPHVLVQWQKESKIRGRHMLFPVVLFLLFVGSGLTIMNFHADVSMLEVHRKLYKMITGVDHPHPLLLQIPYSLGLGAGMLLFFNRVFKKKINEEPDPLEVEMFLYEENVRQYMVRDEYNRLKDPDADERK</sequence>
<dbReference type="Proteomes" id="UP000654993">
    <property type="component" value="Unassembled WGS sequence"/>
</dbReference>
<dbReference type="EMBL" id="BMAQ01000001">
    <property type="protein sequence ID" value="GFR36828.1"/>
    <property type="molecule type" value="Genomic_DNA"/>
</dbReference>
<keyword evidence="1" id="KW-0812">Transmembrane</keyword>
<feature type="domain" description="Stage V sporulation protein AA" evidence="2">
    <location>
        <begin position="7"/>
        <end position="92"/>
    </location>
</feature>
<evidence type="ECO:0000313" key="4">
    <source>
        <dbReference type="Proteomes" id="UP000654993"/>
    </source>
</evidence>
<reference evidence="3" key="2">
    <citation type="journal article" date="2021" name="Data Brief">
        <title>Draft genome sequence data of the facultative, thermophilic, xylanolytic bacterium Paenibacillus sp. strain DA-C8.</title>
        <authorList>
            <person name="Chhe C."/>
            <person name="Uke A."/>
            <person name="Baramee S."/>
            <person name="Ungkulpasvich U."/>
            <person name="Tachaapaikoon C."/>
            <person name="Pason P."/>
            <person name="Waeonukul R."/>
            <person name="Ratanakhanokchai K."/>
            <person name="Kosugi A."/>
        </authorList>
    </citation>
    <scope>NUCLEOTIDE SEQUENCE</scope>
    <source>
        <strain evidence="3">DA-C8</strain>
    </source>
</reference>
<evidence type="ECO:0000313" key="3">
    <source>
        <dbReference type="EMBL" id="GFR36828.1"/>
    </source>
</evidence>
<dbReference type="RefSeq" id="WP_200965125.1">
    <property type="nucleotide sequence ID" value="NZ_BMAQ01000001.1"/>
</dbReference>
<gene>
    <name evidence="3" type="ORF">PRECH8_01240</name>
</gene>
<keyword evidence="4" id="KW-1185">Reference proteome</keyword>
<name>A0A916QCZ4_9BACL</name>
<keyword evidence="1" id="KW-0472">Membrane</keyword>
<feature type="transmembrane region" description="Helical" evidence="1">
    <location>
        <begin position="143"/>
        <end position="165"/>
    </location>
</feature>
<protein>
    <submittedName>
        <fullName evidence="3">Stage V sporulation protein AA</fullName>
    </submittedName>
</protein>
<dbReference type="Pfam" id="PF12164">
    <property type="entry name" value="SporV_AA"/>
    <property type="match status" value="1"/>
</dbReference>
<dbReference type="Gene3D" id="2.60.480.10">
    <property type="entry name" value="eubacterium ventriosum atcc domain"/>
    <property type="match status" value="1"/>
</dbReference>
<dbReference type="InterPro" id="IPR038548">
    <property type="entry name" value="SporV_AA_N_sf"/>
</dbReference>
<accession>A0A916QCZ4</accession>
<evidence type="ECO:0000256" key="1">
    <source>
        <dbReference type="SAM" id="Phobius"/>
    </source>
</evidence>
<comment type="caution">
    <text evidence="3">The sequence shown here is derived from an EMBL/GenBank/DDBJ whole genome shotgun (WGS) entry which is preliminary data.</text>
</comment>
<keyword evidence="1" id="KW-1133">Transmembrane helix</keyword>
<organism evidence="3 4">
    <name type="scientific">Insulibacter thermoxylanivorax</name>
    <dbReference type="NCBI Taxonomy" id="2749268"/>
    <lineage>
        <taxon>Bacteria</taxon>
        <taxon>Bacillati</taxon>
        <taxon>Bacillota</taxon>
        <taxon>Bacilli</taxon>
        <taxon>Bacillales</taxon>
        <taxon>Paenibacillaceae</taxon>
        <taxon>Insulibacter</taxon>
    </lineage>
</organism>
<dbReference type="InterPro" id="IPR021997">
    <property type="entry name" value="SporV_AA"/>
</dbReference>
<reference evidence="3" key="1">
    <citation type="submission" date="2020-08" db="EMBL/GenBank/DDBJ databases">
        <authorList>
            <person name="Uke A."/>
            <person name="Chhe C."/>
            <person name="Baramee S."/>
            <person name="Kosugi A."/>
        </authorList>
    </citation>
    <scope>NUCLEOTIDE SEQUENCE</scope>
    <source>
        <strain evidence="3">DA-C8</strain>
    </source>
</reference>
<proteinExistence type="predicted"/>